<feature type="compositionally biased region" description="Polar residues" evidence="1">
    <location>
        <begin position="42"/>
        <end position="55"/>
    </location>
</feature>
<feature type="compositionally biased region" description="Basic residues" evidence="1">
    <location>
        <begin position="61"/>
        <end position="70"/>
    </location>
</feature>
<comment type="caution">
    <text evidence="2">The sequence shown here is derived from an EMBL/GenBank/DDBJ whole genome shotgun (WGS) entry which is preliminary data.</text>
</comment>
<protein>
    <submittedName>
        <fullName evidence="2">Uncharacterized protein</fullName>
    </submittedName>
</protein>
<dbReference type="EMBL" id="ADOU02000007">
    <property type="protein sequence ID" value="KGJ66023.1"/>
    <property type="molecule type" value="Genomic_DNA"/>
</dbReference>
<reference evidence="2 3" key="1">
    <citation type="journal article" date="2014" name="BMC Genomics">
        <title>Comparative genomics of Bradyrhizobium japonicum CPAC 15 and Bradyrhizobium diazoefficiens CPAC 7: elite model strains for understanding symbiotic performance with soybean.</title>
        <authorList>
            <person name="Siqueira A.F."/>
            <person name="Ormeno-Orrillo E."/>
            <person name="Souza R.C."/>
            <person name="Rodrigues E.P."/>
            <person name="Almeida L.G."/>
            <person name="Barcellos F.G."/>
            <person name="Batista J.S."/>
            <person name="Nakatami A.S."/>
            <person name="Martinez-Romero E."/>
            <person name="Vasconcelos A.T."/>
            <person name="Hungria M."/>
        </authorList>
    </citation>
    <scope>NUCLEOTIDE SEQUENCE [LARGE SCALE GENOMIC DNA]</scope>
    <source>
        <strain evidence="2 3">SEMIA 5080</strain>
    </source>
</reference>
<proteinExistence type="predicted"/>
<name>A0A837CBC1_9BRAD</name>
<accession>A0A837CBC1</accession>
<dbReference type="AlphaFoldDB" id="A0A837CBC1"/>
<sequence length="139" mass="15464">MAVGRVGLAGFRRRSGDRQWDGYEFSRFFQLCIAHQSFRSARRTSNAERAQNRSASVRAVRYGRSHRSRREGRAGSSNRAAAHASFAGSMLRAATTKSSLIRIEPGQRSVNFWIACAAAACRSEQGTQHISASIFLKRK</sequence>
<evidence type="ECO:0000256" key="1">
    <source>
        <dbReference type="SAM" id="MobiDB-lite"/>
    </source>
</evidence>
<gene>
    <name evidence="2" type="ORF">BJA5080_02670</name>
</gene>
<evidence type="ECO:0000313" key="3">
    <source>
        <dbReference type="Proteomes" id="UP000024900"/>
    </source>
</evidence>
<organism evidence="2 3">
    <name type="scientific">Bradyrhizobium diazoefficiens SEMIA 5080</name>
    <dbReference type="NCBI Taxonomy" id="754504"/>
    <lineage>
        <taxon>Bacteria</taxon>
        <taxon>Pseudomonadati</taxon>
        <taxon>Pseudomonadota</taxon>
        <taxon>Alphaproteobacteria</taxon>
        <taxon>Hyphomicrobiales</taxon>
        <taxon>Nitrobacteraceae</taxon>
        <taxon>Bradyrhizobium</taxon>
    </lineage>
</organism>
<feature type="region of interest" description="Disordered" evidence="1">
    <location>
        <begin position="42"/>
        <end position="80"/>
    </location>
</feature>
<dbReference type="Proteomes" id="UP000024900">
    <property type="component" value="Unassembled WGS sequence"/>
</dbReference>
<evidence type="ECO:0000313" key="2">
    <source>
        <dbReference type="EMBL" id="KGJ66023.1"/>
    </source>
</evidence>